<dbReference type="VEuPathDB" id="FungiDB:PV07_08492"/>
<dbReference type="RefSeq" id="XP_016245520.1">
    <property type="nucleotide sequence ID" value="XM_016395664.1"/>
</dbReference>
<evidence type="ECO:0000313" key="3">
    <source>
        <dbReference type="Proteomes" id="UP000054466"/>
    </source>
</evidence>
<evidence type="ECO:0000313" key="2">
    <source>
        <dbReference type="EMBL" id="KIW25304.1"/>
    </source>
</evidence>
<reference evidence="2 3" key="1">
    <citation type="submission" date="2015-01" db="EMBL/GenBank/DDBJ databases">
        <title>The Genome Sequence of Cladophialophora immunda CBS83496.</title>
        <authorList>
            <consortium name="The Broad Institute Genomics Platform"/>
            <person name="Cuomo C."/>
            <person name="de Hoog S."/>
            <person name="Gorbushina A."/>
            <person name="Stielow B."/>
            <person name="Teixiera M."/>
            <person name="Abouelleil A."/>
            <person name="Chapman S.B."/>
            <person name="Priest M."/>
            <person name="Young S.K."/>
            <person name="Wortman J."/>
            <person name="Nusbaum C."/>
            <person name="Birren B."/>
        </authorList>
    </citation>
    <scope>NUCLEOTIDE SEQUENCE [LARGE SCALE GENOMIC DNA]</scope>
    <source>
        <strain evidence="2 3">CBS 83496</strain>
    </source>
</reference>
<dbReference type="HOGENOM" id="CLU_1875219_0_0_1"/>
<dbReference type="AlphaFoldDB" id="A0A0D2CP25"/>
<feature type="region of interest" description="Disordered" evidence="1">
    <location>
        <begin position="51"/>
        <end position="79"/>
    </location>
</feature>
<gene>
    <name evidence="2" type="ORF">PV07_08492</name>
</gene>
<organism evidence="2 3">
    <name type="scientific">Cladophialophora immunda</name>
    <dbReference type="NCBI Taxonomy" id="569365"/>
    <lineage>
        <taxon>Eukaryota</taxon>
        <taxon>Fungi</taxon>
        <taxon>Dikarya</taxon>
        <taxon>Ascomycota</taxon>
        <taxon>Pezizomycotina</taxon>
        <taxon>Eurotiomycetes</taxon>
        <taxon>Chaetothyriomycetidae</taxon>
        <taxon>Chaetothyriales</taxon>
        <taxon>Herpotrichiellaceae</taxon>
        <taxon>Cladophialophora</taxon>
    </lineage>
</organism>
<accession>A0A0D2CP25</accession>
<evidence type="ECO:0000256" key="1">
    <source>
        <dbReference type="SAM" id="MobiDB-lite"/>
    </source>
</evidence>
<sequence length="136" mass="14912">MFKDAPCLRVIVLELMANAHYSLFCRKWSVQPFWTMAHAFHGSDAIKPDPNEASAPAWEAHKTKTTSVESTGQRSSRSCLDSRSSLYSKRICHHLSTFLDFGGSIPSTVSSVRKKVNSIDKAMLASCPSSSASSSK</sequence>
<name>A0A0D2CP25_9EURO</name>
<dbReference type="GeneID" id="27347686"/>
<dbReference type="Proteomes" id="UP000054466">
    <property type="component" value="Unassembled WGS sequence"/>
</dbReference>
<protein>
    <submittedName>
        <fullName evidence="2">Uncharacterized protein</fullName>
    </submittedName>
</protein>
<proteinExistence type="predicted"/>
<keyword evidence="3" id="KW-1185">Reference proteome</keyword>
<dbReference type="EMBL" id="KN847044">
    <property type="protein sequence ID" value="KIW25304.1"/>
    <property type="molecule type" value="Genomic_DNA"/>
</dbReference>